<name>A0A565CQQ7_9BRAS</name>
<accession>A0A565CQQ7</accession>
<dbReference type="Proteomes" id="UP000489600">
    <property type="component" value="Unassembled WGS sequence"/>
</dbReference>
<sequence length="70" mass="7975">MDSCCTTEHLVESITTGETILVKWYKKTAEIIDGIAKMKTQEVMVFKLDEQGNAVYTQDIGRSQYFPLKV</sequence>
<reference evidence="1" key="1">
    <citation type="submission" date="2019-07" db="EMBL/GenBank/DDBJ databases">
        <authorList>
            <person name="Dittberner H."/>
        </authorList>
    </citation>
    <scope>NUCLEOTIDE SEQUENCE [LARGE SCALE GENOMIC DNA]</scope>
</reference>
<dbReference type="OrthoDB" id="1111229at2759"/>
<evidence type="ECO:0000313" key="1">
    <source>
        <dbReference type="EMBL" id="VVB15962.1"/>
    </source>
</evidence>
<evidence type="ECO:0000313" key="2">
    <source>
        <dbReference type="Proteomes" id="UP000489600"/>
    </source>
</evidence>
<organism evidence="1 2">
    <name type="scientific">Arabis nemorensis</name>
    <dbReference type="NCBI Taxonomy" id="586526"/>
    <lineage>
        <taxon>Eukaryota</taxon>
        <taxon>Viridiplantae</taxon>
        <taxon>Streptophyta</taxon>
        <taxon>Embryophyta</taxon>
        <taxon>Tracheophyta</taxon>
        <taxon>Spermatophyta</taxon>
        <taxon>Magnoliopsida</taxon>
        <taxon>eudicotyledons</taxon>
        <taxon>Gunneridae</taxon>
        <taxon>Pentapetalae</taxon>
        <taxon>rosids</taxon>
        <taxon>malvids</taxon>
        <taxon>Brassicales</taxon>
        <taxon>Brassicaceae</taxon>
        <taxon>Arabideae</taxon>
        <taxon>Arabis</taxon>
    </lineage>
</organism>
<protein>
    <submittedName>
        <fullName evidence="1">Uncharacterized protein</fullName>
    </submittedName>
</protein>
<gene>
    <name evidence="1" type="ORF">ANE_LOCUS26406</name>
</gene>
<comment type="caution">
    <text evidence="1">The sequence shown here is derived from an EMBL/GenBank/DDBJ whole genome shotgun (WGS) entry which is preliminary data.</text>
</comment>
<proteinExistence type="predicted"/>
<keyword evidence="2" id="KW-1185">Reference proteome</keyword>
<dbReference type="EMBL" id="CABITT030000008">
    <property type="protein sequence ID" value="VVB15962.1"/>
    <property type="molecule type" value="Genomic_DNA"/>
</dbReference>
<dbReference type="AlphaFoldDB" id="A0A565CQQ7"/>